<dbReference type="InterPro" id="IPR001387">
    <property type="entry name" value="Cro/C1-type_HTH"/>
</dbReference>
<evidence type="ECO:0000256" key="4">
    <source>
        <dbReference type="ARBA" id="ARBA00023082"/>
    </source>
</evidence>
<keyword evidence="6" id="KW-0804">Transcription</keyword>
<evidence type="ECO:0000313" key="10">
    <source>
        <dbReference type="Proteomes" id="UP000277094"/>
    </source>
</evidence>
<dbReference type="SUPFAM" id="SSF88659">
    <property type="entry name" value="Sigma3 and sigma4 domains of RNA polymerase sigma factors"/>
    <property type="match status" value="2"/>
</dbReference>
<dbReference type="PROSITE" id="PS50943">
    <property type="entry name" value="HTH_CROC1"/>
    <property type="match status" value="1"/>
</dbReference>
<organism evidence="9 10">
    <name type="scientific">Nocardioides marmorisolisilvae</name>
    <dbReference type="NCBI Taxonomy" id="1542737"/>
    <lineage>
        <taxon>Bacteria</taxon>
        <taxon>Bacillati</taxon>
        <taxon>Actinomycetota</taxon>
        <taxon>Actinomycetes</taxon>
        <taxon>Propionibacteriales</taxon>
        <taxon>Nocardioidaceae</taxon>
        <taxon>Nocardioides</taxon>
    </lineage>
</organism>
<keyword evidence="10" id="KW-1185">Reference proteome</keyword>
<evidence type="ECO:0000313" key="9">
    <source>
        <dbReference type="EMBL" id="RNL78978.1"/>
    </source>
</evidence>
<evidence type="ECO:0000256" key="6">
    <source>
        <dbReference type="ARBA" id="ARBA00023163"/>
    </source>
</evidence>
<reference evidence="9 10" key="1">
    <citation type="submission" date="2018-11" db="EMBL/GenBank/DDBJ databases">
        <authorList>
            <person name="Li F."/>
        </authorList>
    </citation>
    <scope>NUCLEOTIDE SEQUENCE [LARGE SCALE GENOMIC DNA]</scope>
    <source>
        <strain evidence="9 10">KIS18-7</strain>
    </source>
</reference>
<dbReference type="InterPro" id="IPR036388">
    <property type="entry name" value="WH-like_DNA-bd_sf"/>
</dbReference>
<dbReference type="InterPro" id="IPR007627">
    <property type="entry name" value="RNA_pol_sigma70_r2"/>
</dbReference>
<gene>
    <name evidence="9" type="ORF">EFL95_07970</name>
</gene>
<name>A0A3N0DTM6_9ACTN</name>
<evidence type="ECO:0000259" key="8">
    <source>
        <dbReference type="PROSITE" id="PS50943"/>
    </source>
</evidence>
<dbReference type="GO" id="GO:0006352">
    <property type="term" value="P:DNA-templated transcription initiation"/>
    <property type="evidence" value="ECO:0007669"/>
    <property type="project" value="InterPro"/>
</dbReference>
<proteinExistence type="inferred from homology"/>
<dbReference type="InterPro" id="IPR013324">
    <property type="entry name" value="RNA_pol_sigma_r3/r4-like"/>
</dbReference>
<dbReference type="RefSeq" id="WP_123233480.1">
    <property type="nucleotide sequence ID" value="NZ_RJSG01000002.1"/>
</dbReference>
<evidence type="ECO:0000256" key="1">
    <source>
        <dbReference type="ARBA" id="ARBA00007788"/>
    </source>
</evidence>
<accession>A0A3N0DTM6</accession>
<dbReference type="Pfam" id="PF04539">
    <property type="entry name" value="Sigma70_r3"/>
    <property type="match status" value="1"/>
</dbReference>
<dbReference type="Proteomes" id="UP000277094">
    <property type="component" value="Unassembled WGS sequence"/>
</dbReference>
<dbReference type="Gene3D" id="1.10.10.10">
    <property type="entry name" value="Winged helix-like DNA-binding domain superfamily/Winged helix DNA-binding domain"/>
    <property type="match status" value="2"/>
</dbReference>
<feature type="region of interest" description="Disordered" evidence="7">
    <location>
        <begin position="1"/>
        <end position="26"/>
    </location>
</feature>
<dbReference type="OrthoDB" id="9804285at2"/>
<dbReference type="AlphaFoldDB" id="A0A3N0DTM6"/>
<keyword evidence="2" id="KW-0749">Sporulation</keyword>
<keyword evidence="4" id="KW-0731">Sigma factor</keyword>
<dbReference type="Gene3D" id="1.20.120.1810">
    <property type="match status" value="1"/>
</dbReference>
<evidence type="ECO:0000256" key="5">
    <source>
        <dbReference type="ARBA" id="ARBA00023125"/>
    </source>
</evidence>
<dbReference type="InterPro" id="IPR000943">
    <property type="entry name" value="RNA_pol_sigma70"/>
</dbReference>
<evidence type="ECO:0000256" key="7">
    <source>
        <dbReference type="SAM" id="MobiDB-lite"/>
    </source>
</evidence>
<dbReference type="GO" id="GO:0030435">
    <property type="term" value="P:sporulation resulting in formation of a cellular spore"/>
    <property type="evidence" value="ECO:0007669"/>
    <property type="project" value="UniProtKB-KW"/>
</dbReference>
<evidence type="ECO:0000256" key="3">
    <source>
        <dbReference type="ARBA" id="ARBA00023015"/>
    </source>
</evidence>
<keyword evidence="5" id="KW-0238">DNA-binding</keyword>
<protein>
    <submittedName>
        <fullName evidence="9">Sigma-70 family RNA polymerase sigma factor</fullName>
    </submittedName>
</protein>
<dbReference type="PRINTS" id="PR00046">
    <property type="entry name" value="SIGMA70FCT"/>
</dbReference>
<dbReference type="EMBL" id="RJSG01000002">
    <property type="protein sequence ID" value="RNL78978.1"/>
    <property type="molecule type" value="Genomic_DNA"/>
</dbReference>
<dbReference type="SUPFAM" id="SSF88946">
    <property type="entry name" value="Sigma2 domain of RNA polymerase sigma factors"/>
    <property type="match status" value="1"/>
</dbReference>
<feature type="compositionally biased region" description="Basic and acidic residues" evidence="7">
    <location>
        <begin position="15"/>
        <end position="26"/>
    </location>
</feature>
<dbReference type="Pfam" id="PF04545">
    <property type="entry name" value="Sigma70_r4"/>
    <property type="match status" value="1"/>
</dbReference>
<dbReference type="PANTHER" id="PTHR30385:SF4">
    <property type="entry name" value="RNA POLYMERASE SIGMA-E FACTOR"/>
    <property type="match status" value="1"/>
</dbReference>
<dbReference type="GO" id="GO:0003677">
    <property type="term" value="F:DNA binding"/>
    <property type="evidence" value="ECO:0007669"/>
    <property type="project" value="UniProtKB-KW"/>
</dbReference>
<dbReference type="PANTHER" id="PTHR30385">
    <property type="entry name" value="SIGMA FACTOR F FLAGELLAR"/>
    <property type="match status" value="1"/>
</dbReference>
<dbReference type="InterPro" id="IPR014284">
    <property type="entry name" value="RNA_pol_sigma-70_dom"/>
</dbReference>
<dbReference type="PROSITE" id="PS00716">
    <property type="entry name" value="SIGMA70_2"/>
    <property type="match status" value="1"/>
</dbReference>
<feature type="domain" description="HTH cro/C1-type" evidence="8">
    <location>
        <begin position="229"/>
        <end position="257"/>
    </location>
</feature>
<dbReference type="InterPro" id="IPR007624">
    <property type="entry name" value="RNA_pol_sigma70_r3"/>
</dbReference>
<sequence length="287" mass="31973">MEPAIADPHVPSRPRSSDPDRPGRADRTRELFERARTCRGDHRAALHDEIVELNIGVADALASRYARRGLDPEDLCQVARLALVKVVPLFRPEFGKDFLAYAVPSILGAIRKHFRDAGWTVRPPRRVQEAHQLISRVRPDLVQRLGREPTVAELVAETGLEEDTLLESLEVNDCYSPVSLDGSIRPGPDQPEQSLGQVVGHEDPEFDRSEARAILEPLLARLAPRDRRVVELRFVQGLTQREVGERIGVSQMQVSRIQTRILDTLRGQIGDLGETSTLSVVHTHGAA</sequence>
<dbReference type="InterPro" id="IPR007630">
    <property type="entry name" value="RNA_pol_sigma70_r4"/>
</dbReference>
<dbReference type="Pfam" id="PF04542">
    <property type="entry name" value="Sigma70_r2"/>
    <property type="match status" value="1"/>
</dbReference>
<dbReference type="InterPro" id="IPR013325">
    <property type="entry name" value="RNA_pol_sigma_r2"/>
</dbReference>
<keyword evidence="3" id="KW-0805">Transcription regulation</keyword>
<dbReference type="NCBIfam" id="TIGR02937">
    <property type="entry name" value="sigma70-ECF"/>
    <property type="match status" value="1"/>
</dbReference>
<comment type="similarity">
    <text evidence="1">Belongs to the sigma-70 factor family.</text>
</comment>
<evidence type="ECO:0000256" key="2">
    <source>
        <dbReference type="ARBA" id="ARBA00022969"/>
    </source>
</evidence>
<dbReference type="CDD" id="cd06171">
    <property type="entry name" value="Sigma70_r4"/>
    <property type="match status" value="1"/>
</dbReference>
<dbReference type="GO" id="GO:0016987">
    <property type="term" value="F:sigma factor activity"/>
    <property type="evidence" value="ECO:0007669"/>
    <property type="project" value="UniProtKB-KW"/>
</dbReference>
<comment type="caution">
    <text evidence="9">The sequence shown here is derived from an EMBL/GenBank/DDBJ whole genome shotgun (WGS) entry which is preliminary data.</text>
</comment>